<dbReference type="EMBL" id="HBGU01007646">
    <property type="protein sequence ID" value="CAD9407174.1"/>
    <property type="molecule type" value="Transcribed_RNA"/>
</dbReference>
<keyword evidence="4 7" id="KW-1133">Transmembrane helix</keyword>
<proteinExistence type="inferred from homology"/>
<dbReference type="InterPro" id="IPR045865">
    <property type="entry name" value="ACT-like_dom_sf"/>
</dbReference>
<feature type="transmembrane region" description="Helical" evidence="7">
    <location>
        <begin position="49"/>
        <end position="67"/>
    </location>
</feature>
<dbReference type="SUPFAM" id="SSF55021">
    <property type="entry name" value="ACT-like"/>
    <property type="match status" value="1"/>
</dbReference>
<evidence type="ECO:0000256" key="4">
    <source>
        <dbReference type="ARBA" id="ARBA00022989"/>
    </source>
</evidence>
<dbReference type="AlphaFoldDB" id="A0A7S2FPG7"/>
<keyword evidence="3 7" id="KW-0812">Transmembrane</keyword>
<feature type="domain" description="ACT" evidence="8">
    <location>
        <begin position="329"/>
        <end position="421"/>
    </location>
</feature>
<dbReference type="Gene3D" id="3.30.70.260">
    <property type="match status" value="2"/>
</dbReference>
<dbReference type="GO" id="GO:0005737">
    <property type="term" value="C:cytoplasm"/>
    <property type="evidence" value="ECO:0007669"/>
    <property type="project" value="TreeGrafter"/>
</dbReference>
<comment type="similarity">
    <text evidence="2">Belongs to the peroxisomal membrane protein PXMP2/4 family.</text>
</comment>
<dbReference type="PROSITE" id="PS51671">
    <property type="entry name" value="ACT"/>
    <property type="match status" value="1"/>
</dbReference>
<protein>
    <recommendedName>
        <fullName evidence="8">ACT domain-containing protein</fullName>
    </recommendedName>
</protein>
<dbReference type="PANTHER" id="PTHR11266:SF21">
    <property type="entry name" value="ACT DOMAIN-CONTAINING PROTEIN"/>
    <property type="match status" value="1"/>
</dbReference>
<dbReference type="CDD" id="cd02116">
    <property type="entry name" value="ACT"/>
    <property type="match status" value="1"/>
</dbReference>
<accession>A0A7S2FPG7</accession>
<evidence type="ECO:0000256" key="6">
    <source>
        <dbReference type="SAM" id="MobiDB-lite"/>
    </source>
</evidence>
<dbReference type="PANTHER" id="PTHR11266">
    <property type="entry name" value="PEROXISOMAL MEMBRANE PROTEIN 2, PXMP2 MPV17"/>
    <property type="match status" value="1"/>
</dbReference>
<dbReference type="Pfam" id="PF13740">
    <property type="entry name" value="ACT_6"/>
    <property type="match status" value="1"/>
</dbReference>
<organism evidence="9">
    <name type="scientific">Haptolina brevifila</name>
    <dbReference type="NCBI Taxonomy" id="156173"/>
    <lineage>
        <taxon>Eukaryota</taxon>
        <taxon>Haptista</taxon>
        <taxon>Haptophyta</taxon>
        <taxon>Prymnesiophyceae</taxon>
        <taxon>Prymnesiales</taxon>
        <taxon>Prymnesiaceae</taxon>
        <taxon>Haptolina</taxon>
    </lineage>
</organism>
<evidence type="ECO:0000256" key="5">
    <source>
        <dbReference type="ARBA" id="ARBA00023136"/>
    </source>
</evidence>
<keyword evidence="5 7" id="KW-0472">Membrane</keyword>
<gene>
    <name evidence="9" type="ORF">CBRE1094_LOCUS4198</name>
</gene>
<dbReference type="Pfam" id="PF04117">
    <property type="entry name" value="Mpv17_PMP22"/>
    <property type="match status" value="1"/>
</dbReference>
<name>A0A7S2FPG7_9EUKA</name>
<feature type="region of interest" description="Disordered" evidence="6">
    <location>
        <begin position="413"/>
        <end position="434"/>
    </location>
</feature>
<dbReference type="InterPro" id="IPR002912">
    <property type="entry name" value="ACT_dom"/>
</dbReference>
<comment type="subcellular location">
    <subcellularLocation>
        <location evidence="1">Membrane</location>
        <topology evidence="1">Multi-pass membrane protein</topology>
    </subcellularLocation>
</comment>
<dbReference type="InterPro" id="IPR007248">
    <property type="entry name" value="Mpv17_PMP22"/>
</dbReference>
<evidence type="ECO:0000256" key="3">
    <source>
        <dbReference type="ARBA" id="ARBA00022692"/>
    </source>
</evidence>
<dbReference type="GO" id="GO:0016020">
    <property type="term" value="C:membrane"/>
    <property type="evidence" value="ECO:0007669"/>
    <property type="project" value="UniProtKB-SubCell"/>
</dbReference>
<evidence type="ECO:0000259" key="8">
    <source>
        <dbReference type="PROSITE" id="PS51671"/>
    </source>
</evidence>
<sequence>MVLAAIGRFAKTNPFKFGCVFSCAKTSFSDWLVQSQVEKREHIDWRRNGTFAAFGFFYLGGVQYAIYVPIFSRMFPGAASYAAAPLAAKVKDLAGTRNMITQVVLDQFVHHPLLYFPAFYCLKEVVNGGGIEGGLSKYSKNYQEDLVALWKLWVPSTIINFSLMPMHLRIPWVASTSLIWTCIISYMRGGNTETDPEQAMNIAAGNQGVALQGLYDLGISAKPAYAYNKQKDHVLMTATGRDRIGFISKIAATVSTQEGNILDVKAYKVGREFVTIMLVEIARGHIDPMRSELLRVHGSDTQFAFQNTQPWLSDTDSPRCKDGVQYTGVLRATGRDKPGILTNITTLLEELKLDVTSIECRQHMETTLDQETHQVFQISGVVRAFSPIDRKTLVQRLIAFEADHAEDSMRLGITETEPDPSFSAFQSSSTSKPQSLLARTITGQFTAGTQKGAS</sequence>
<feature type="compositionally biased region" description="Low complexity" evidence="6">
    <location>
        <begin position="420"/>
        <end position="434"/>
    </location>
</feature>
<evidence type="ECO:0000313" key="9">
    <source>
        <dbReference type="EMBL" id="CAD9407174.1"/>
    </source>
</evidence>
<evidence type="ECO:0000256" key="2">
    <source>
        <dbReference type="ARBA" id="ARBA00006824"/>
    </source>
</evidence>
<evidence type="ECO:0000256" key="1">
    <source>
        <dbReference type="ARBA" id="ARBA00004141"/>
    </source>
</evidence>
<reference evidence="9" key="1">
    <citation type="submission" date="2021-01" db="EMBL/GenBank/DDBJ databases">
        <authorList>
            <person name="Corre E."/>
            <person name="Pelletier E."/>
            <person name="Niang G."/>
            <person name="Scheremetjew M."/>
            <person name="Finn R."/>
            <person name="Kale V."/>
            <person name="Holt S."/>
            <person name="Cochrane G."/>
            <person name="Meng A."/>
            <person name="Brown T."/>
            <person name="Cohen L."/>
        </authorList>
    </citation>
    <scope>NUCLEOTIDE SEQUENCE</scope>
    <source>
        <strain evidence="9">UTEX LB 985</strain>
    </source>
</reference>
<evidence type="ECO:0000256" key="7">
    <source>
        <dbReference type="SAM" id="Phobius"/>
    </source>
</evidence>